<reference evidence="2 4" key="2">
    <citation type="submission" date="2018-06" db="EMBL/GenBank/DDBJ databases">
        <authorList>
            <consortium name="Pathogen Informatics"/>
            <person name="Doyle S."/>
        </authorList>
    </citation>
    <scope>NUCLEOTIDE SEQUENCE [LARGE SCALE GENOMIC DNA]</scope>
    <source>
        <strain evidence="2 4">NCTC12022</strain>
    </source>
</reference>
<dbReference type="RefSeq" id="WP_058447319.1">
    <property type="nucleotide sequence ID" value="NZ_CAAAHT010000020.1"/>
</dbReference>
<dbReference type="OrthoDB" id="5642110at2"/>
<accession>A0A0W0TH06</accession>
<dbReference type="EMBL" id="UASS01000009">
    <property type="protein sequence ID" value="SPX60388.1"/>
    <property type="molecule type" value="Genomic_DNA"/>
</dbReference>
<dbReference type="Proteomes" id="UP000251942">
    <property type="component" value="Unassembled WGS sequence"/>
</dbReference>
<name>A0A0W0TH06_9GAMM</name>
<proteinExistence type="predicted"/>
<dbReference type="AlphaFoldDB" id="A0A0W0TH06"/>
<dbReference type="EMBL" id="LNYB01000085">
    <property type="protein sequence ID" value="KTC94816.1"/>
    <property type="molecule type" value="Genomic_DNA"/>
</dbReference>
<evidence type="ECO:0000313" key="2">
    <source>
        <dbReference type="EMBL" id="SPX60388.1"/>
    </source>
</evidence>
<dbReference type="Proteomes" id="UP000054698">
    <property type="component" value="Unassembled WGS sequence"/>
</dbReference>
<reference evidence="1 3" key="1">
    <citation type="submission" date="2015-11" db="EMBL/GenBank/DDBJ databases">
        <title>Genomic analysis of 38 Legionella species identifies large and diverse effector repertoires.</title>
        <authorList>
            <person name="Burstein D."/>
            <person name="Amaro F."/>
            <person name="Zusman T."/>
            <person name="Lifshitz Z."/>
            <person name="Cohen O."/>
            <person name="Gilbert J.A."/>
            <person name="Pupko T."/>
            <person name="Shuman H.A."/>
            <person name="Segal G."/>
        </authorList>
    </citation>
    <scope>NUCLEOTIDE SEQUENCE [LARGE SCALE GENOMIC DNA]</scope>
    <source>
        <strain evidence="1 3">WO-44C</strain>
    </source>
</reference>
<evidence type="ECO:0000313" key="3">
    <source>
        <dbReference type="Proteomes" id="UP000054698"/>
    </source>
</evidence>
<protein>
    <submittedName>
        <fullName evidence="1">Uncharacterized protein</fullName>
    </submittedName>
</protein>
<gene>
    <name evidence="1" type="ORF">Lfee_2480</name>
    <name evidence="2" type="ORF">NCTC12022_01112</name>
</gene>
<sequence>MMPGEEPAIIDDDPYAYSYAKYEPVLSPQNVVNIGPEDGNGVFTSGMTDCVALCFRIKDEAGDIVRLSMIHLPGGINAAQLESDEGKQVIEQMLKHAPEGAQVEVVIAWNKQHYDEQRDYAWETRGGTLLDRPLFDALQSQIDDDEKNIRLTDMTTFSGARHNLDESAFSFSLNFYGEEGEFKNCHGTRALAQDVHVKYDAPPTNGSRAVYLLNWAMGLGDKKRWDEIQSDIRDSTDPNFDKAKTMEFEFPLQDPVRLKEMMLKARATNNATLWRQIKDALVDDIKNSSNKAEAVAAHKELLQLHFKKDDKGQYNGSIFCRMFQNGESTHWRQIKQWDRPDNQQISSSTAATKNYKQDLRETQQLLAADDEVDKTEQRVSKNS</sequence>
<evidence type="ECO:0000313" key="4">
    <source>
        <dbReference type="Proteomes" id="UP000251942"/>
    </source>
</evidence>
<organism evidence="1 3">
    <name type="scientific">Legionella feeleii</name>
    <dbReference type="NCBI Taxonomy" id="453"/>
    <lineage>
        <taxon>Bacteria</taxon>
        <taxon>Pseudomonadati</taxon>
        <taxon>Pseudomonadota</taxon>
        <taxon>Gammaproteobacteria</taxon>
        <taxon>Legionellales</taxon>
        <taxon>Legionellaceae</taxon>
        <taxon>Legionella</taxon>
    </lineage>
</organism>
<dbReference type="PATRIC" id="fig|453.4.peg.2717"/>
<evidence type="ECO:0000313" key="1">
    <source>
        <dbReference type="EMBL" id="KTC94816.1"/>
    </source>
</evidence>
<keyword evidence="3" id="KW-1185">Reference proteome</keyword>